<dbReference type="InterPro" id="IPR029063">
    <property type="entry name" value="SAM-dependent_MTases_sf"/>
</dbReference>
<evidence type="ECO:0000313" key="3">
    <source>
        <dbReference type="Proteomes" id="UP000287502"/>
    </source>
</evidence>
<gene>
    <name evidence="2" type="ORF">EP073_06790</name>
</gene>
<organism evidence="2 3">
    <name type="scientific">Geovibrio thiophilus</name>
    <dbReference type="NCBI Taxonomy" id="139438"/>
    <lineage>
        <taxon>Bacteria</taxon>
        <taxon>Pseudomonadati</taxon>
        <taxon>Deferribacterota</taxon>
        <taxon>Deferribacteres</taxon>
        <taxon>Deferribacterales</taxon>
        <taxon>Geovibrionaceae</taxon>
        <taxon>Geovibrio</taxon>
    </lineage>
</organism>
<evidence type="ECO:0000313" key="2">
    <source>
        <dbReference type="EMBL" id="QAR33116.1"/>
    </source>
</evidence>
<dbReference type="AlphaFoldDB" id="A0A3R6AXZ4"/>
<keyword evidence="2" id="KW-0808">Transferase</keyword>
<dbReference type="InterPro" id="IPR050723">
    <property type="entry name" value="CFA/CMAS"/>
</dbReference>
<proteinExistence type="predicted"/>
<feature type="domain" description="Methyltransferase" evidence="1">
    <location>
        <begin position="53"/>
        <end position="135"/>
    </location>
</feature>
<dbReference type="Pfam" id="PF13649">
    <property type="entry name" value="Methyltransf_25"/>
    <property type="match status" value="1"/>
</dbReference>
<sequence>MDIQRNADPKKAEIMWDKRASDYPRYSSSEDTFEAKVLRMAEEAGVNLSGLRVLDVGSGSGKYTLRLAKKAASVTAADISGEMLRILREDAQKEGITNITTVHTDWEGFDSGNEKFDMVFCSTTPAVRTPEDFARVTELAGKFVVYLGFAGKKDSEIMNRIYAKCGITPKRFNDTPVLKKWLDEKGLTYKSAQIDHMWEKRVTAENMKRQCMDFLSGYDAPNAEKTVSEEVDEITDAEGMATDKTHALLELIIWNTK</sequence>
<dbReference type="PANTHER" id="PTHR43667">
    <property type="entry name" value="CYCLOPROPANE-FATTY-ACYL-PHOSPHOLIPID SYNTHASE"/>
    <property type="match status" value="1"/>
</dbReference>
<dbReference type="EMBL" id="CP035108">
    <property type="protein sequence ID" value="QAR33116.1"/>
    <property type="molecule type" value="Genomic_DNA"/>
</dbReference>
<dbReference type="Gene3D" id="3.40.50.150">
    <property type="entry name" value="Vaccinia Virus protein VP39"/>
    <property type="match status" value="1"/>
</dbReference>
<keyword evidence="2" id="KW-0489">Methyltransferase</keyword>
<reference evidence="2 3" key="1">
    <citation type="submission" date="2019-01" db="EMBL/GenBank/DDBJ databases">
        <title>Geovibrio thiophilus DSM 11263, complete genome.</title>
        <authorList>
            <person name="Spring S."/>
            <person name="Bunk B."/>
            <person name="Sproer C."/>
        </authorList>
    </citation>
    <scope>NUCLEOTIDE SEQUENCE [LARGE SCALE GENOMIC DNA]</scope>
    <source>
        <strain evidence="2 3">DSM 11263</strain>
    </source>
</reference>
<dbReference type="GO" id="GO:0032259">
    <property type="term" value="P:methylation"/>
    <property type="evidence" value="ECO:0007669"/>
    <property type="project" value="UniProtKB-KW"/>
</dbReference>
<name>A0A3R6AXZ4_9BACT</name>
<dbReference type="RefSeq" id="WP_128466402.1">
    <property type="nucleotide sequence ID" value="NZ_CP035108.1"/>
</dbReference>
<dbReference type="CDD" id="cd02440">
    <property type="entry name" value="AdoMet_MTases"/>
    <property type="match status" value="1"/>
</dbReference>
<dbReference type="GO" id="GO:0008168">
    <property type="term" value="F:methyltransferase activity"/>
    <property type="evidence" value="ECO:0007669"/>
    <property type="project" value="UniProtKB-KW"/>
</dbReference>
<dbReference type="SUPFAM" id="SSF53335">
    <property type="entry name" value="S-adenosyl-L-methionine-dependent methyltransferases"/>
    <property type="match status" value="1"/>
</dbReference>
<dbReference type="Proteomes" id="UP000287502">
    <property type="component" value="Chromosome"/>
</dbReference>
<dbReference type="InterPro" id="IPR041698">
    <property type="entry name" value="Methyltransf_25"/>
</dbReference>
<evidence type="ECO:0000259" key="1">
    <source>
        <dbReference type="Pfam" id="PF13649"/>
    </source>
</evidence>
<dbReference type="PANTHER" id="PTHR43667:SF2">
    <property type="entry name" value="FATTY ACID C-METHYL TRANSFERASE"/>
    <property type="match status" value="1"/>
</dbReference>
<keyword evidence="3" id="KW-1185">Reference proteome</keyword>
<dbReference type="OrthoDB" id="9790700at2"/>
<accession>A0A3R6AXZ4</accession>
<protein>
    <submittedName>
        <fullName evidence="2">Class I SAM-dependent methyltransferase</fullName>
    </submittedName>
</protein>
<dbReference type="KEGG" id="gtl:EP073_06790"/>